<accession>A0ABM3P1Y4</accession>
<dbReference type="GeneID" id="128313107"/>
<evidence type="ECO:0000313" key="2">
    <source>
        <dbReference type="Proteomes" id="UP001652583"/>
    </source>
</evidence>
<feature type="region of interest" description="Disordered" evidence="1">
    <location>
        <begin position="578"/>
        <end position="719"/>
    </location>
</feature>
<feature type="compositionally biased region" description="Low complexity" evidence="1">
    <location>
        <begin position="529"/>
        <end position="553"/>
    </location>
</feature>
<keyword evidence="2" id="KW-1185">Reference proteome</keyword>
<gene>
    <name evidence="3" type="primary">LOC128313107</name>
</gene>
<feature type="compositionally biased region" description="Low complexity" evidence="1">
    <location>
        <begin position="582"/>
        <end position="596"/>
    </location>
</feature>
<feature type="region of interest" description="Disordered" evidence="1">
    <location>
        <begin position="317"/>
        <end position="462"/>
    </location>
</feature>
<feature type="compositionally biased region" description="Low complexity" evidence="1">
    <location>
        <begin position="648"/>
        <end position="660"/>
    </location>
</feature>
<feature type="compositionally biased region" description="Low complexity" evidence="1">
    <location>
        <begin position="365"/>
        <end position="400"/>
    </location>
</feature>
<name>A0ABM3P1Y4_ACIJB</name>
<dbReference type="RefSeq" id="XP_053065689.1">
    <property type="nucleotide sequence ID" value="XM_053209714.1"/>
</dbReference>
<feature type="compositionally biased region" description="Basic and acidic residues" evidence="1">
    <location>
        <begin position="796"/>
        <end position="809"/>
    </location>
</feature>
<feature type="region of interest" description="Disordered" evidence="1">
    <location>
        <begin position="737"/>
        <end position="810"/>
    </location>
</feature>
<feature type="region of interest" description="Disordered" evidence="1">
    <location>
        <begin position="103"/>
        <end position="135"/>
    </location>
</feature>
<feature type="compositionally biased region" description="Basic and acidic residues" evidence="1">
    <location>
        <begin position="13"/>
        <end position="24"/>
    </location>
</feature>
<reference evidence="3" key="1">
    <citation type="submission" date="2025-08" db="UniProtKB">
        <authorList>
            <consortium name="RefSeq"/>
        </authorList>
    </citation>
    <scope>IDENTIFICATION</scope>
    <source>
        <tissue evidence="3">Blood</tissue>
    </source>
</reference>
<protein>
    <submittedName>
        <fullName evidence="3">Collagen alpha-1(I) chain-like</fullName>
    </submittedName>
</protein>
<feature type="compositionally biased region" description="Basic residues" evidence="1">
    <location>
        <begin position="438"/>
        <end position="456"/>
    </location>
</feature>
<evidence type="ECO:0000313" key="3">
    <source>
        <dbReference type="RefSeq" id="XP_053065689.1"/>
    </source>
</evidence>
<organism evidence="2 3">
    <name type="scientific">Acinonyx jubatus</name>
    <name type="common">Cheetah</name>
    <dbReference type="NCBI Taxonomy" id="32536"/>
    <lineage>
        <taxon>Eukaryota</taxon>
        <taxon>Metazoa</taxon>
        <taxon>Chordata</taxon>
        <taxon>Craniata</taxon>
        <taxon>Vertebrata</taxon>
        <taxon>Euteleostomi</taxon>
        <taxon>Mammalia</taxon>
        <taxon>Eutheria</taxon>
        <taxon>Laurasiatheria</taxon>
        <taxon>Carnivora</taxon>
        <taxon>Feliformia</taxon>
        <taxon>Felidae</taxon>
        <taxon>Felinae</taxon>
        <taxon>Acinonyx</taxon>
    </lineage>
</organism>
<feature type="region of interest" description="Disordered" evidence="1">
    <location>
        <begin position="1"/>
        <end position="61"/>
    </location>
</feature>
<evidence type="ECO:0000256" key="1">
    <source>
        <dbReference type="SAM" id="MobiDB-lite"/>
    </source>
</evidence>
<dbReference type="Proteomes" id="UP001652583">
    <property type="component" value="Chromosome E4"/>
</dbReference>
<feature type="compositionally biased region" description="Gly residues" evidence="1">
    <location>
        <begin position="125"/>
        <end position="135"/>
    </location>
</feature>
<feature type="region of interest" description="Disordered" evidence="1">
    <location>
        <begin position="529"/>
        <end position="565"/>
    </location>
</feature>
<proteinExistence type="predicted"/>
<sequence length="869" mass="89869">MAPGWRLCGCARGETRAAAPEEHGQPPPRRRRRRRRRRRQRGSRRCRTRTPSSLQAPSSVGAPCPAPHPAFFALAAPLAVWGLFSRRDARLADEREAALVGTTERRPGPCVGPGSGRTPSRGRGLPCGRGGRSGAGVGWGVARAERLCGAGRRGQAGAGVGRQPERGRAPGWPAAAVLVSIVVSIPACHAGDRGSIPRRGGKTPFLVACAALGPTSCSRGAGALLLGRPSSGRRRVPGLPTVHRPQRFAWLEAGRWVAAAQPGPRVVPAAATASSSATCRPAAQPPWVSLGWEADGSGPVWMREVVWPGARPLCSFRRRAGPGRAGPLAAGRGGRGRRRAGDVAGLPSRPPRARERPGGQSALQRRAAVGAGSRAPGAGRRAGRWACRAGGRARRPAGAAESEERGWGAGRPEPVVAGARGGRAELRPGGTSGQGCAGRRRRRQRRESAKARRRRSAPWAGRVGPARAVQRWWYSGPPGAGSGGRRAGPLGAGRWALGTWPQAACGCEGGRRAAFCGCRQRAGWTAWGPRAAGRAEAGASGPKRSRVGGMEALGPGGAGQARSLSLPGGLVVRIRRSHRRGPGSIPGQGSLSSSSGPPGPPLPAGRAEPPTVPSPVHPHHPLLAHASTPGQSWLARRGRRRHDGGVHTRPPATPRRAAPASPCHLGGSEPFGLAGPPEALGIASPLAPPPPPARARARLSPSLPQPETRVAGAASVPGRDHQCARCGGAGRVVQVSHAQPRVPSPGRAPLGPATSRAASLPHAGRERHDLAGCVSPRGRREDPRGTPVLGADASAESDRRAREVEEGRGIRARAFPAGLWDVAPRDASYKDVAQEEGVPTVQAHPPSGAPLPLTGPAPALALARQRKGT</sequence>
<feature type="region of interest" description="Disordered" evidence="1">
    <location>
        <begin position="832"/>
        <end position="869"/>
    </location>
</feature>
<feature type="compositionally biased region" description="Basic residues" evidence="1">
    <location>
        <begin position="28"/>
        <end position="48"/>
    </location>
</feature>